<dbReference type="GO" id="GO:0000400">
    <property type="term" value="F:four-way junction DNA binding"/>
    <property type="evidence" value="ECO:0007669"/>
    <property type="project" value="TreeGrafter"/>
</dbReference>
<dbReference type="AlphaFoldDB" id="A0A8H6YKD3"/>
<evidence type="ECO:0000256" key="4">
    <source>
        <dbReference type="ARBA" id="ARBA00022840"/>
    </source>
</evidence>
<dbReference type="EMBL" id="JACAZI010000005">
    <property type="protein sequence ID" value="KAF7360187.1"/>
    <property type="molecule type" value="Genomic_DNA"/>
</dbReference>
<organism evidence="7 8">
    <name type="scientific">Mycena venus</name>
    <dbReference type="NCBI Taxonomy" id="2733690"/>
    <lineage>
        <taxon>Eukaryota</taxon>
        <taxon>Fungi</taxon>
        <taxon>Dikarya</taxon>
        <taxon>Basidiomycota</taxon>
        <taxon>Agaricomycotina</taxon>
        <taxon>Agaricomycetes</taxon>
        <taxon>Agaricomycetidae</taxon>
        <taxon>Agaricales</taxon>
        <taxon>Marasmiineae</taxon>
        <taxon>Mycenaceae</taxon>
        <taxon>Mycena</taxon>
    </lineage>
</organism>
<evidence type="ECO:0000256" key="5">
    <source>
        <dbReference type="ARBA" id="ARBA00023204"/>
    </source>
</evidence>
<sequence>MDQLSQLTNRPLSSLSIPPSTLSALLKAGYETVQDLDTSNAEQLANDLSIPLPSSQAIFSQRKTQRTRGAPLTQPASAVASSSVSRISTKCAPIDKLLGGGLLRRHVLEISGPPGTPKGAIALGIVKSFLKDSPDEEVVFMDTQNMTTASALRRAIPPDTARRVSHHVLHTLPELVVFVHTLPSILASRPKLGLLVLSSLHFPLQASKKLTIPIKNTVMENIKQKLVQVASHGVTIVITSQTATKLLAADGSPATFDTGVRAVMVPQLGPAYLPSSISFRVLICPQARESGVFRLLSEPSKPKQTVAPLREEPYTIPKRRMLPVSDVTSDLFAFNFSGAHGGPRDPSFFDDRGSREATRLIELNIHIIPREKMRVRFPSGDPPQPHPQCETIFFWYFPWGSHGQEAIVQGILCL</sequence>
<keyword evidence="5" id="KW-0234">DNA repair</keyword>
<reference evidence="7" key="1">
    <citation type="submission" date="2020-05" db="EMBL/GenBank/DDBJ databases">
        <title>Mycena genomes resolve the evolution of fungal bioluminescence.</title>
        <authorList>
            <person name="Tsai I.J."/>
        </authorList>
    </citation>
    <scope>NUCLEOTIDE SEQUENCE</scope>
    <source>
        <strain evidence="7">CCC161011</strain>
    </source>
</reference>
<dbReference type="GO" id="GO:0033063">
    <property type="term" value="C:Rad51B-Rad51C-Rad51D-XRCC2 complex"/>
    <property type="evidence" value="ECO:0007669"/>
    <property type="project" value="TreeGrafter"/>
</dbReference>
<evidence type="ECO:0000256" key="2">
    <source>
        <dbReference type="ARBA" id="ARBA00022741"/>
    </source>
</evidence>
<evidence type="ECO:0000256" key="6">
    <source>
        <dbReference type="ARBA" id="ARBA00023242"/>
    </source>
</evidence>
<dbReference type="GO" id="GO:0000707">
    <property type="term" value="P:meiotic DNA recombinase assembly"/>
    <property type="evidence" value="ECO:0007669"/>
    <property type="project" value="TreeGrafter"/>
</dbReference>
<dbReference type="PANTHER" id="PTHR46239">
    <property type="entry name" value="DNA REPAIR PROTEIN RAD51 HOMOLOG 3 RAD51C"/>
    <property type="match status" value="1"/>
</dbReference>
<dbReference type="GO" id="GO:0005657">
    <property type="term" value="C:replication fork"/>
    <property type="evidence" value="ECO:0007669"/>
    <property type="project" value="TreeGrafter"/>
</dbReference>
<accession>A0A8H6YKD3</accession>
<dbReference type="InterPro" id="IPR052093">
    <property type="entry name" value="HR_Repair_Mediator"/>
</dbReference>
<dbReference type="GO" id="GO:0007131">
    <property type="term" value="P:reciprocal meiotic recombination"/>
    <property type="evidence" value="ECO:0007669"/>
    <property type="project" value="TreeGrafter"/>
</dbReference>
<comment type="subcellular location">
    <subcellularLocation>
        <location evidence="1">Nucleus</location>
    </subcellularLocation>
</comment>
<gene>
    <name evidence="7" type="ORF">MVEN_00747400</name>
</gene>
<evidence type="ECO:0000313" key="7">
    <source>
        <dbReference type="EMBL" id="KAF7360187.1"/>
    </source>
</evidence>
<name>A0A8H6YKD3_9AGAR</name>
<dbReference type="InterPro" id="IPR027417">
    <property type="entry name" value="P-loop_NTPase"/>
</dbReference>
<dbReference type="GO" id="GO:0008821">
    <property type="term" value="F:crossover junction DNA endonuclease activity"/>
    <property type="evidence" value="ECO:0007669"/>
    <property type="project" value="TreeGrafter"/>
</dbReference>
<keyword evidence="3" id="KW-0227">DNA damage</keyword>
<keyword evidence="2" id="KW-0547">Nucleotide-binding</keyword>
<keyword evidence="6" id="KW-0539">Nucleus</keyword>
<evidence type="ECO:0000313" key="8">
    <source>
        <dbReference type="Proteomes" id="UP000620124"/>
    </source>
</evidence>
<dbReference type="PANTHER" id="PTHR46239:SF1">
    <property type="entry name" value="DNA REPAIR PROTEIN RAD51 HOMOLOG 3"/>
    <property type="match status" value="1"/>
</dbReference>
<proteinExistence type="predicted"/>
<dbReference type="Gene3D" id="3.40.50.300">
    <property type="entry name" value="P-loop containing nucleotide triphosphate hydrolases"/>
    <property type="match status" value="1"/>
</dbReference>
<comment type="caution">
    <text evidence="7">The sequence shown here is derived from an EMBL/GenBank/DDBJ whole genome shotgun (WGS) entry which is preliminary data.</text>
</comment>
<dbReference type="SUPFAM" id="SSF52540">
    <property type="entry name" value="P-loop containing nucleoside triphosphate hydrolases"/>
    <property type="match status" value="1"/>
</dbReference>
<dbReference type="OrthoDB" id="5957327at2759"/>
<keyword evidence="4" id="KW-0067">ATP-binding</keyword>
<dbReference type="Proteomes" id="UP000620124">
    <property type="component" value="Unassembled WGS sequence"/>
</dbReference>
<protein>
    <submittedName>
        <fullName evidence="7">Rad51 domain-containing protein</fullName>
    </submittedName>
</protein>
<keyword evidence="8" id="KW-1185">Reference proteome</keyword>
<evidence type="ECO:0000256" key="3">
    <source>
        <dbReference type="ARBA" id="ARBA00022763"/>
    </source>
</evidence>
<dbReference type="GO" id="GO:0005524">
    <property type="term" value="F:ATP binding"/>
    <property type="evidence" value="ECO:0007669"/>
    <property type="project" value="UniProtKB-KW"/>
</dbReference>
<evidence type="ECO:0000256" key="1">
    <source>
        <dbReference type="ARBA" id="ARBA00004123"/>
    </source>
</evidence>
<dbReference type="GO" id="GO:0033065">
    <property type="term" value="C:Rad51C-XRCC3 complex"/>
    <property type="evidence" value="ECO:0007669"/>
    <property type="project" value="TreeGrafter"/>
</dbReference>